<name>A0A1T5DJY2_9FLAO</name>
<dbReference type="PROSITE" id="PS50005">
    <property type="entry name" value="TPR"/>
    <property type="match status" value="1"/>
</dbReference>
<dbReference type="InterPro" id="IPR011990">
    <property type="entry name" value="TPR-like_helical_dom_sf"/>
</dbReference>
<dbReference type="SUPFAM" id="SSF46894">
    <property type="entry name" value="C-terminal effector domain of the bipartite response regulators"/>
    <property type="match status" value="1"/>
</dbReference>
<keyword evidence="5" id="KW-1185">Reference proteome</keyword>
<dbReference type="STRING" id="619805.SAMN05660477_00775"/>
<evidence type="ECO:0000313" key="5">
    <source>
        <dbReference type="Proteomes" id="UP000191112"/>
    </source>
</evidence>
<reference evidence="4 5" key="1">
    <citation type="submission" date="2017-02" db="EMBL/GenBank/DDBJ databases">
        <authorList>
            <person name="Peterson S.W."/>
        </authorList>
    </citation>
    <scope>NUCLEOTIDE SEQUENCE [LARGE SCALE GENOMIC DNA]</scope>
    <source>
        <strain evidence="4 5">DSM 22323</strain>
    </source>
</reference>
<keyword evidence="3" id="KW-0472">Membrane</keyword>
<evidence type="ECO:0000313" key="4">
    <source>
        <dbReference type="EMBL" id="SKB71743.1"/>
    </source>
</evidence>
<evidence type="ECO:0000256" key="2">
    <source>
        <dbReference type="SAM" id="Coils"/>
    </source>
</evidence>
<accession>A0A1T5DJY2</accession>
<evidence type="ECO:0000256" key="3">
    <source>
        <dbReference type="SAM" id="Phobius"/>
    </source>
</evidence>
<dbReference type="GO" id="GO:0006355">
    <property type="term" value="P:regulation of DNA-templated transcription"/>
    <property type="evidence" value="ECO:0007669"/>
    <property type="project" value="InterPro"/>
</dbReference>
<dbReference type="SUPFAM" id="SSF48452">
    <property type="entry name" value="TPR-like"/>
    <property type="match status" value="1"/>
</dbReference>
<gene>
    <name evidence="4" type="ORF">SAMN05660477_00775</name>
</gene>
<organism evidence="4 5">
    <name type="scientific">Soonwooa buanensis</name>
    <dbReference type="NCBI Taxonomy" id="619805"/>
    <lineage>
        <taxon>Bacteria</taxon>
        <taxon>Pseudomonadati</taxon>
        <taxon>Bacteroidota</taxon>
        <taxon>Flavobacteriia</taxon>
        <taxon>Flavobacteriales</taxon>
        <taxon>Weeksellaceae</taxon>
        <taxon>Chryseobacterium group</taxon>
        <taxon>Soonwooa</taxon>
    </lineage>
</organism>
<feature type="coiled-coil region" evidence="2">
    <location>
        <begin position="426"/>
        <end position="467"/>
    </location>
</feature>
<dbReference type="InterPro" id="IPR019734">
    <property type="entry name" value="TPR_rpt"/>
</dbReference>
<dbReference type="Gene3D" id="1.10.10.10">
    <property type="entry name" value="Winged helix-like DNA-binding domain superfamily/Winged helix DNA-binding domain"/>
    <property type="match status" value="1"/>
</dbReference>
<keyword evidence="2" id="KW-0175">Coiled coil</keyword>
<keyword evidence="1" id="KW-0802">TPR repeat</keyword>
<protein>
    <submittedName>
        <fullName evidence="4">Tetratricopeptide repeat</fullName>
    </submittedName>
</protein>
<dbReference type="AlphaFoldDB" id="A0A1T5DJY2"/>
<dbReference type="Gene3D" id="1.25.40.10">
    <property type="entry name" value="Tetratricopeptide repeat domain"/>
    <property type="match status" value="2"/>
</dbReference>
<feature type="repeat" description="TPR" evidence="1">
    <location>
        <begin position="280"/>
        <end position="313"/>
    </location>
</feature>
<proteinExistence type="predicted"/>
<dbReference type="InterPro" id="IPR036388">
    <property type="entry name" value="WH-like_DNA-bd_sf"/>
</dbReference>
<feature type="transmembrane region" description="Helical" evidence="3">
    <location>
        <begin position="394"/>
        <end position="413"/>
    </location>
</feature>
<dbReference type="InterPro" id="IPR016032">
    <property type="entry name" value="Sig_transdc_resp-reg_C-effctor"/>
</dbReference>
<evidence type="ECO:0000256" key="1">
    <source>
        <dbReference type="PROSITE-ProRule" id="PRU00339"/>
    </source>
</evidence>
<sequence length="596" mass="69605">MLRLIFSRFLLLMFLIPICYFGQSDLDKSQQTVYAYLYAKENEKARSLLEKDFLPSQDLRRKIIGLVYLSDYFSVTKDEQAQVNSLKKAKDLLDEANDNLSNAYVDYGYARYYLKLNKKDQFVKAINSSISVFEKADRENFILTQLYFLKFSYQVKNAADVQEYKDSAFKALDYAKKSKNNLLLNFTFNNVGFYYKNLSTATREKKYLDSADVNYRRAFDVISKIEPKVAQKRSLIAYYINYGSLVPFIRTSNASKESLDLAFKALDLTSNDANYGDLTSLIYNNIGYNYENEGNVSLAENYYQKAYDLGRANTEIMLSSKISTIDNLSRVYSNSGRFEKALAIEREAKDMIRQESKERFDNNTKSLEIFYDTEKKNEQIHQLEQINKGRTRQLWMLLAIVIIAVAGFIVLFNNHRYKQKLIKQRADLLESEKIETELKLQLESEEKARLEAEQRLLEIEQERLHKQALAKSIQLDQKNSIINELTEKIKTDADADLDKLLREDKLVDRDLTRVKDMHEEVHPQLFKKLNEASKGKLTTQDLKYASYIYLNMDNQQIANLLKVEVKTVRMTKYRLKIKLGLDKEMDLQSFIQNLVL</sequence>
<dbReference type="EMBL" id="FUYZ01000002">
    <property type="protein sequence ID" value="SKB71743.1"/>
    <property type="molecule type" value="Genomic_DNA"/>
</dbReference>
<dbReference type="Proteomes" id="UP000191112">
    <property type="component" value="Unassembled WGS sequence"/>
</dbReference>
<keyword evidence="3" id="KW-0812">Transmembrane</keyword>
<dbReference type="GO" id="GO:0003677">
    <property type="term" value="F:DNA binding"/>
    <property type="evidence" value="ECO:0007669"/>
    <property type="project" value="InterPro"/>
</dbReference>
<keyword evidence="3" id="KW-1133">Transmembrane helix</keyword>